<dbReference type="Proteomes" id="UP000216057">
    <property type="component" value="Unassembled WGS sequence"/>
</dbReference>
<dbReference type="AlphaFoldDB" id="A0A261GCG8"/>
<dbReference type="EMBL" id="MWWZ01000004">
    <property type="protein sequence ID" value="OZG69110.1"/>
    <property type="molecule type" value="Genomic_DNA"/>
</dbReference>
<evidence type="ECO:0000313" key="3">
    <source>
        <dbReference type="Proteomes" id="UP000216057"/>
    </source>
</evidence>
<proteinExistence type="predicted"/>
<evidence type="ECO:0000313" key="2">
    <source>
        <dbReference type="EMBL" id="OZG69110.1"/>
    </source>
</evidence>
<keyword evidence="1" id="KW-0472">Membrane</keyword>
<feature type="transmembrane region" description="Helical" evidence="1">
    <location>
        <begin position="20"/>
        <end position="38"/>
    </location>
</feature>
<dbReference type="SUPFAM" id="SSF103481">
    <property type="entry name" value="Multidrug resistance efflux transporter EmrE"/>
    <property type="match status" value="1"/>
</dbReference>
<sequence>MKSLFAVGFSALFWDEVIGWNSIVGFALIFAAVLMSVGKHAD</sequence>
<reference evidence="2 3" key="1">
    <citation type="journal article" date="2017" name="BMC Genomics">
        <title>Comparative genomic and phylogenomic analyses of the Bifidobacteriaceae family.</title>
        <authorList>
            <person name="Lugli G.A."/>
            <person name="Milani C."/>
            <person name="Turroni F."/>
            <person name="Duranti S."/>
            <person name="Mancabelli L."/>
            <person name="Mangifesta M."/>
            <person name="Ferrario C."/>
            <person name="Modesto M."/>
            <person name="Mattarelli P."/>
            <person name="Jiri K."/>
            <person name="van Sinderen D."/>
            <person name="Ventura M."/>
        </authorList>
    </citation>
    <scope>NUCLEOTIDE SEQUENCE [LARGE SCALE GENOMIC DNA]</scope>
    <source>
        <strain evidence="2 3">DSM 100216</strain>
    </source>
</reference>
<organism evidence="2 3">
    <name type="scientific">Bifidobacterium eulemuris</name>
    <dbReference type="NCBI Taxonomy" id="1765219"/>
    <lineage>
        <taxon>Bacteria</taxon>
        <taxon>Bacillati</taxon>
        <taxon>Actinomycetota</taxon>
        <taxon>Actinomycetes</taxon>
        <taxon>Bifidobacteriales</taxon>
        <taxon>Bifidobacteriaceae</taxon>
        <taxon>Bifidobacterium</taxon>
    </lineage>
</organism>
<evidence type="ECO:0000256" key="1">
    <source>
        <dbReference type="SAM" id="Phobius"/>
    </source>
</evidence>
<protein>
    <submittedName>
        <fullName evidence="2">Transporter</fullName>
    </submittedName>
</protein>
<keyword evidence="1" id="KW-1133">Transmembrane helix</keyword>
<comment type="caution">
    <text evidence="2">The sequence shown here is derived from an EMBL/GenBank/DDBJ whole genome shotgun (WGS) entry which is preliminary data.</text>
</comment>
<accession>A0A261GCG8</accession>
<gene>
    <name evidence="2" type="ORF">BEUL_0516</name>
</gene>
<dbReference type="InterPro" id="IPR037185">
    <property type="entry name" value="EmrE-like"/>
</dbReference>
<name>A0A261GCG8_9BIFI</name>
<keyword evidence="1" id="KW-0812">Transmembrane</keyword>